<keyword evidence="2" id="KW-0732">Signal</keyword>
<feature type="chain" id="PRO_5004224000" description="Protein BatD" evidence="2">
    <location>
        <begin position="21"/>
        <end position="315"/>
    </location>
</feature>
<reference evidence="3" key="1">
    <citation type="submission" date="2005-08" db="EMBL/GenBank/DDBJ databases">
        <title>Complete sequence of Chlorobium chlorochromatii CaD3.</title>
        <authorList>
            <person name="Copeland A."/>
            <person name="Lucas S."/>
            <person name="Lapidus A."/>
            <person name="Barry K."/>
            <person name="Detter J.C."/>
            <person name="Glavina T."/>
            <person name="Hammon N."/>
            <person name="Israni S."/>
            <person name="Pitluck S."/>
            <person name="Bryant D."/>
            <person name="Schmutz J."/>
            <person name="Larimer F."/>
            <person name="Land M."/>
            <person name="Kyrpides N."/>
            <person name="Ivanova N."/>
            <person name="Richardson P."/>
        </authorList>
    </citation>
    <scope>NUCLEOTIDE SEQUENCE [LARGE SCALE GENOMIC DNA]</scope>
    <source>
        <strain evidence="3">CaD3</strain>
    </source>
</reference>
<evidence type="ECO:0000256" key="1">
    <source>
        <dbReference type="SAM" id="Phobius"/>
    </source>
</evidence>
<evidence type="ECO:0000256" key="2">
    <source>
        <dbReference type="SAM" id="SignalP"/>
    </source>
</evidence>
<keyword evidence="1" id="KW-0812">Transmembrane</keyword>
<proteinExistence type="predicted"/>
<keyword evidence="1" id="KW-0472">Membrane</keyword>
<gene>
    <name evidence="3" type="ordered locus">Cag_0113</name>
</gene>
<dbReference type="STRING" id="340177.Cag_0113"/>
<accession>Q3AUD4</accession>
<protein>
    <recommendedName>
        <fullName evidence="4">Protein BatD</fullName>
    </recommendedName>
</protein>
<dbReference type="eggNOG" id="ENOG5033A0U">
    <property type="taxonomic scope" value="Bacteria"/>
</dbReference>
<evidence type="ECO:0008006" key="4">
    <source>
        <dbReference type="Google" id="ProtNLM"/>
    </source>
</evidence>
<dbReference type="KEGG" id="cch:Cag_0113"/>
<name>Q3AUD4_CHLCH</name>
<dbReference type="AlphaFoldDB" id="Q3AUD4"/>
<dbReference type="HOGENOM" id="CLU_902715_0_0_10"/>
<keyword evidence="1" id="KW-1133">Transmembrane helix</keyword>
<dbReference type="EMBL" id="CP000108">
    <property type="protein sequence ID" value="ABB27391.1"/>
    <property type="molecule type" value="Genomic_DNA"/>
</dbReference>
<evidence type="ECO:0000313" key="3">
    <source>
        <dbReference type="EMBL" id="ABB27391.1"/>
    </source>
</evidence>
<feature type="signal peptide" evidence="2">
    <location>
        <begin position="1"/>
        <end position="20"/>
    </location>
</feature>
<organism evidence="3">
    <name type="scientific">Chlorobium chlorochromatii (strain CaD3)</name>
    <dbReference type="NCBI Taxonomy" id="340177"/>
    <lineage>
        <taxon>Bacteria</taxon>
        <taxon>Pseudomonadati</taxon>
        <taxon>Chlorobiota</taxon>
        <taxon>Chlorobiia</taxon>
        <taxon>Chlorobiales</taxon>
        <taxon>Chlorobiaceae</taxon>
        <taxon>Chlorobium/Pelodictyon group</taxon>
        <taxon>Chlorobium</taxon>
    </lineage>
</organism>
<sequence>MLVPFMLLCMAWLAPQHLRAQSTNAPIISVTVTPDTLLTGDRATCTVTVRHAANHVATLLLPPRRSGQALDAAELVSQQRFSTENAQGSHEERFVLEFALFRAGQQPLPPLGVTMRQRANNFVVGTYPLTVPSVFVRALTDSTMRELRPIKPPQPPSFPIMLIVPVLLAVFMVTAVGWLLFFVIHRVLGKQASNVDLGQVAQRKLRKLGSRLSSGMPPHECYDELSNIMRTFLEHHYRIRALEAVTQEIERDLKKLGVAGYETILSLLRQADLVKFADMRPNVEESRQSLNKAAEIIRATRTVRSPEEPKEVEGE</sequence>
<feature type="transmembrane region" description="Helical" evidence="1">
    <location>
        <begin position="158"/>
        <end position="184"/>
    </location>
</feature>